<sequence>MDNSSDSQRRKRCAACYREFNKKEHLVEHMRTSLHSAHDPRCGVCGKHCRSLDALRDHLTGALPKPECAAAFASRGCPLCLHVVLPPTAAAHSCPAAAPPLGGVLALGCKMVGAGSDGSLDVCARVCVVDEQERVVLDTFVKPHIPVTHYRYDTTGIRPEHLRDAMTPKQAARRVQELLLNGEPAWKARSSRGRARILTSYSRLSYSLKYRTLADLGYHIQIAGRHHHPYDDCVAALRLYRRMRGARPHTCRDAGVGPHAPPPTPAEAFPAWRQRELERMSPEELLQLSTSDYYCWCLDATD</sequence>
<dbReference type="HOGENOM" id="CLU_049519_0_0_1"/>
<gene>
    <name evidence="5" type="ORF">OsI_00071</name>
</gene>
<dbReference type="SUPFAM" id="SSF53098">
    <property type="entry name" value="Ribonuclease H-like"/>
    <property type="match status" value="1"/>
</dbReference>
<feature type="domain" description="C2H2-type" evidence="4">
    <location>
        <begin position="11"/>
        <end position="40"/>
    </location>
</feature>
<dbReference type="GO" id="GO:0003676">
    <property type="term" value="F:nucleic acid binding"/>
    <property type="evidence" value="ECO:0007669"/>
    <property type="project" value="InterPro"/>
</dbReference>
<proteinExistence type="predicted"/>
<dbReference type="PANTHER" id="PTHR12801:SF140">
    <property type="entry name" value="RNA EXONUCLEASE 4"/>
    <property type="match status" value="1"/>
</dbReference>
<reference evidence="5 6" key="1">
    <citation type="journal article" date="2005" name="PLoS Biol.">
        <title>The genomes of Oryza sativa: a history of duplications.</title>
        <authorList>
            <person name="Yu J."/>
            <person name="Wang J."/>
            <person name="Lin W."/>
            <person name="Li S."/>
            <person name="Li H."/>
            <person name="Zhou J."/>
            <person name="Ni P."/>
            <person name="Dong W."/>
            <person name="Hu S."/>
            <person name="Zeng C."/>
            <person name="Zhang J."/>
            <person name="Zhang Y."/>
            <person name="Li R."/>
            <person name="Xu Z."/>
            <person name="Li S."/>
            <person name="Li X."/>
            <person name="Zheng H."/>
            <person name="Cong L."/>
            <person name="Lin L."/>
            <person name="Yin J."/>
            <person name="Geng J."/>
            <person name="Li G."/>
            <person name="Shi J."/>
            <person name="Liu J."/>
            <person name="Lv H."/>
            <person name="Li J."/>
            <person name="Wang J."/>
            <person name="Deng Y."/>
            <person name="Ran L."/>
            <person name="Shi X."/>
            <person name="Wang X."/>
            <person name="Wu Q."/>
            <person name="Li C."/>
            <person name="Ren X."/>
            <person name="Wang J."/>
            <person name="Wang X."/>
            <person name="Li D."/>
            <person name="Liu D."/>
            <person name="Zhang X."/>
            <person name="Ji Z."/>
            <person name="Zhao W."/>
            <person name="Sun Y."/>
            <person name="Zhang Z."/>
            <person name="Bao J."/>
            <person name="Han Y."/>
            <person name="Dong L."/>
            <person name="Ji J."/>
            <person name="Chen P."/>
            <person name="Wu S."/>
            <person name="Liu J."/>
            <person name="Xiao Y."/>
            <person name="Bu D."/>
            <person name="Tan J."/>
            <person name="Yang L."/>
            <person name="Ye C."/>
            <person name="Zhang J."/>
            <person name="Xu J."/>
            <person name="Zhou Y."/>
            <person name="Yu Y."/>
            <person name="Zhang B."/>
            <person name="Zhuang S."/>
            <person name="Wei H."/>
            <person name="Liu B."/>
            <person name="Lei M."/>
            <person name="Yu H."/>
            <person name="Li Y."/>
            <person name="Xu H."/>
            <person name="Wei S."/>
            <person name="He X."/>
            <person name="Fang L."/>
            <person name="Zhang Z."/>
            <person name="Zhang Y."/>
            <person name="Huang X."/>
            <person name="Su Z."/>
            <person name="Tong W."/>
            <person name="Li J."/>
            <person name="Tong Z."/>
            <person name="Li S."/>
            <person name="Ye J."/>
            <person name="Wang L."/>
            <person name="Fang L."/>
            <person name="Lei T."/>
            <person name="Chen C."/>
            <person name="Chen H."/>
            <person name="Xu Z."/>
            <person name="Li H."/>
            <person name="Huang H."/>
            <person name="Zhang F."/>
            <person name="Xu H."/>
            <person name="Li N."/>
            <person name="Zhao C."/>
            <person name="Li S."/>
            <person name="Dong L."/>
            <person name="Huang Y."/>
            <person name="Li L."/>
            <person name="Xi Y."/>
            <person name="Qi Q."/>
            <person name="Li W."/>
            <person name="Zhang B."/>
            <person name="Hu W."/>
            <person name="Zhang Y."/>
            <person name="Tian X."/>
            <person name="Jiao Y."/>
            <person name="Liang X."/>
            <person name="Jin J."/>
            <person name="Gao L."/>
            <person name="Zheng W."/>
            <person name="Hao B."/>
            <person name="Liu S."/>
            <person name="Wang W."/>
            <person name="Yuan L."/>
            <person name="Cao M."/>
            <person name="McDermott J."/>
            <person name="Samudrala R."/>
            <person name="Wang J."/>
            <person name="Wong G.K."/>
            <person name="Yang H."/>
        </authorList>
    </citation>
    <scope>NUCLEOTIDE SEQUENCE [LARGE SCALE GENOMIC DNA]</scope>
    <source>
        <strain evidence="6">cv. 93-11</strain>
    </source>
</reference>
<keyword evidence="2" id="KW-0378">Hydrolase</keyword>
<evidence type="ECO:0000256" key="2">
    <source>
        <dbReference type="ARBA" id="ARBA00022801"/>
    </source>
</evidence>
<keyword evidence="6" id="KW-1185">Reference proteome</keyword>
<organism evidence="5 6">
    <name type="scientific">Oryza sativa subsp. indica</name>
    <name type="common">Rice</name>
    <dbReference type="NCBI Taxonomy" id="39946"/>
    <lineage>
        <taxon>Eukaryota</taxon>
        <taxon>Viridiplantae</taxon>
        <taxon>Streptophyta</taxon>
        <taxon>Embryophyta</taxon>
        <taxon>Tracheophyta</taxon>
        <taxon>Spermatophyta</taxon>
        <taxon>Magnoliopsida</taxon>
        <taxon>Liliopsida</taxon>
        <taxon>Poales</taxon>
        <taxon>Poaceae</taxon>
        <taxon>BOP clade</taxon>
        <taxon>Oryzoideae</taxon>
        <taxon>Oryzeae</taxon>
        <taxon>Oryzinae</taxon>
        <taxon>Oryza</taxon>
        <taxon>Oryza sativa</taxon>
    </lineage>
</organism>
<keyword evidence="3" id="KW-0862">Zinc</keyword>
<evidence type="ECO:0000259" key="4">
    <source>
        <dbReference type="PROSITE" id="PS50157"/>
    </source>
</evidence>
<dbReference type="GO" id="GO:0005634">
    <property type="term" value="C:nucleus"/>
    <property type="evidence" value="ECO:0007669"/>
    <property type="project" value="TreeGrafter"/>
</dbReference>
<accession>B8ACU2</accession>
<dbReference type="PROSITE" id="PS00028">
    <property type="entry name" value="ZINC_FINGER_C2H2_1"/>
    <property type="match status" value="1"/>
</dbReference>
<dbReference type="InterPro" id="IPR013087">
    <property type="entry name" value="Znf_C2H2_type"/>
</dbReference>
<dbReference type="InterPro" id="IPR047021">
    <property type="entry name" value="REXO1/3/4-like"/>
</dbReference>
<name>B8ACU2_ORYSI</name>
<dbReference type="Gramene" id="BGIOSGA002612-TA">
    <property type="protein sequence ID" value="BGIOSGA002612-PA"/>
    <property type="gene ID" value="BGIOSGA002612"/>
</dbReference>
<evidence type="ECO:0000256" key="3">
    <source>
        <dbReference type="PROSITE-ProRule" id="PRU00042"/>
    </source>
</evidence>
<keyword evidence="1" id="KW-0540">Nuclease</keyword>
<dbReference type="PROSITE" id="PS50157">
    <property type="entry name" value="ZINC_FINGER_C2H2_2"/>
    <property type="match status" value="1"/>
</dbReference>
<dbReference type="Gene3D" id="3.30.160.60">
    <property type="entry name" value="Classic Zinc Finger"/>
    <property type="match status" value="1"/>
</dbReference>
<dbReference type="PANTHER" id="PTHR12801">
    <property type="entry name" value="RNA EXONUCLEASE REXO1 / RECO3 FAMILY MEMBER-RELATED"/>
    <property type="match status" value="1"/>
</dbReference>
<dbReference type="AlphaFoldDB" id="B8ACU2"/>
<evidence type="ECO:0000313" key="6">
    <source>
        <dbReference type="Proteomes" id="UP000007015"/>
    </source>
</evidence>
<dbReference type="SMART" id="SM00479">
    <property type="entry name" value="EXOIII"/>
    <property type="match status" value="1"/>
</dbReference>
<dbReference type="Proteomes" id="UP000007015">
    <property type="component" value="Chromosome 1"/>
</dbReference>
<dbReference type="STRING" id="39946.B8ACU2"/>
<dbReference type="GO" id="GO:0008270">
    <property type="term" value="F:zinc ion binding"/>
    <property type="evidence" value="ECO:0007669"/>
    <property type="project" value="UniProtKB-KW"/>
</dbReference>
<dbReference type="InterPro" id="IPR012337">
    <property type="entry name" value="RNaseH-like_sf"/>
</dbReference>
<keyword evidence="3" id="KW-0479">Metal-binding</keyword>
<evidence type="ECO:0000313" key="5">
    <source>
        <dbReference type="EMBL" id="EEC69787.1"/>
    </source>
</evidence>
<keyword evidence="3" id="KW-0863">Zinc-finger</keyword>
<dbReference type="EMBL" id="CM000126">
    <property type="protein sequence ID" value="EEC69787.1"/>
    <property type="molecule type" value="Genomic_DNA"/>
</dbReference>
<dbReference type="OMA" id="MDYLAHL"/>
<dbReference type="GO" id="GO:0004527">
    <property type="term" value="F:exonuclease activity"/>
    <property type="evidence" value="ECO:0007669"/>
    <property type="project" value="InterPro"/>
</dbReference>
<dbReference type="InterPro" id="IPR013520">
    <property type="entry name" value="Ribonucl_H"/>
</dbReference>
<protein>
    <recommendedName>
        <fullName evidence="4">C2H2-type domain-containing protein</fullName>
    </recommendedName>
</protein>
<dbReference type="Gene3D" id="3.30.420.10">
    <property type="entry name" value="Ribonuclease H-like superfamily/Ribonuclease H"/>
    <property type="match status" value="1"/>
</dbReference>
<evidence type="ECO:0000256" key="1">
    <source>
        <dbReference type="ARBA" id="ARBA00022722"/>
    </source>
</evidence>
<dbReference type="InterPro" id="IPR036397">
    <property type="entry name" value="RNaseH_sf"/>
</dbReference>